<gene>
    <name evidence="4" type="ORF">GCM10008938_01650</name>
</gene>
<organism evidence="4 5">
    <name type="scientific">Deinococcus roseus</name>
    <dbReference type="NCBI Taxonomy" id="392414"/>
    <lineage>
        <taxon>Bacteria</taxon>
        <taxon>Thermotogati</taxon>
        <taxon>Deinococcota</taxon>
        <taxon>Deinococci</taxon>
        <taxon>Deinococcales</taxon>
        <taxon>Deinococcaceae</taxon>
        <taxon>Deinococcus</taxon>
    </lineage>
</organism>
<evidence type="ECO:0000313" key="4">
    <source>
        <dbReference type="EMBL" id="GGJ19247.1"/>
    </source>
</evidence>
<dbReference type="SMART" id="SM00267">
    <property type="entry name" value="GGDEF"/>
    <property type="match status" value="1"/>
</dbReference>
<dbReference type="InterPro" id="IPR043128">
    <property type="entry name" value="Rev_trsase/Diguanyl_cyclase"/>
</dbReference>
<feature type="region of interest" description="Disordered" evidence="1">
    <location>
        <begin position="28"/>
        <end position="51"/>
    </location>
</feature>
<dbReference type="Pfam" id="PF00990">
    <property type="entry name" value="GGDEF"/>
    <property type="match status" value="1"/>
</dbReference>
<comment type="caution">
    <text evidence="4">The sequence shown here is derived from an EMBL/GenBank/DDBJ whole genome shotgun (WGS) entry which is preliminary data.</text>
</comment>
<dbReference type="InterPro" id="IPR052163">
    <property type="entry name" value="DGC-Regulatory_Protein"/>
</dbReference>
<accession>A0ABQ2CTK9</accession>
<reference evidence="5" key="1">
    <citation type="journal article" date="2019" name="Int. J. Syst. Evol. Microbiol.">
        <title>The Global Catalogue of Microorganisms (GCM) 10K type strain sequencing project: providing services to taxonomists for standard genome sequencing and annotation.</title>
        <authorList>
            <consortium name="The Broad Institute Genomics Platform"/>
            <consortium name="The Broad Institute Genome Sequencing Center for Infectious Disease"/>
            <person name="Wu L."/>
            <person name="Ma J."/>
        </authorList>
    </citation>
    <scope>NUCLEOTIDE SEQUENCE [LARGE SCALE GENOMIC DNA]</scope>
    <source>
        <strain evidence="5">JCM 14370</strain>
    </source>
</reference>
<name>A0ABQ2CTK9_9DEIO</name>
<protein>
    <recommendedName>
        <fullName evidence="3">GGDEF domain-containing protein</fullName>
    </recommendedName>
</protein>
<feature type="transmembrane region" description="Helical" evidence="2">
    <location>
        <begin position="59"/>
        <end position="77"/>
    </location>
</feature>
<sequence length="408" mass="45114">MFFAVRVMQYRKTYTGFKSISIVSHRENHTPRKGSHTMLPRFKTTSTEPQQDASRRPTYLLVMGLVVLVGWFFSVVVLDAVPLIHWIVNGAFGLLTVLTLLLAFVPGTLAVFEVGVTLVINFGMLSTVVVGLLDHPRTYDPLEYVMLVPMAYLAAFSFLGVWRGTLVCFSVFVATVVITLRHYLPILDHLTDPEAQAFRILQLHYIASIVEIGGLYGLTTFLERQTRARVQAEATARFAFIDPLTGLGNRRRFQQVLEGTLKHAQHDGTGFALMFVDLDHFKQVNDLHGHQAGDALLQQISSRLAQSIRQTDLLARISGDEFAIVADGISEARTATALADKLIAALAAEFALADLKLKASASIGISLYPQHGETAQELLAHADQAMYLSKSRGRHGYTLYGTEQIVPC</sequence>
<dbReference type="Proteomes" id="UP000632222">
    <property type="component" value="Unassembled WGS sequence"/>
</dbReference>
<feature type="transmembrane region" description="Helical" evidence="2">
    <location>
        <begin position="111"/>
        <end position="132"/>
    </location>
</feature>
<keyword evidence="2" id="KW-1133">Transmembrane helix</keyword>
<feature type="domain" description="GGDEF" evidence="3">
    <location>
        <begin position="269"/>
        <end position="402"/>
    </location>
</feature>
<dbReference type="EMBL" id="BMOD01000001">
    <property type="protein sequence ID" value="GGJ19247.1"/>
    <property type="molecule type" value="Genomic_DNA"/>
</dbReference>
<dbReference type="PANTHER" id="PTHR46663:SF4">
    <property type="entry name" value="DIGUANYLATE CYCLASE DGCT-RELATED"/>
    <property type="match status" value="1"/>
</dbReference>
<keyword evidence="5" id="KW-1185">Reference proteome</keyword>
<feature type="transmembrane region" description="Helical" evidence="2">
    <location>
        <begin position="166"/>
        <end position="184"/>
    </location>
</feature>
<dbReference type="PROSITE" id="PS50887">
    <property type="entry name" value="GGDEF"/>
    <property type="match status" value="1"/>
</dbReference>
<dbReference type="NCBIfam" id="TIGR00254">
    <property type="entry name" value="GGDEF"/>
    <property type="match status" value="1"/>
</dbReference>
<proteinExistence type="predicted"/>
<evidence type="ECO:0000256" key="2">
    <source>
        <dbReference type="SAM" id="Phobius"/>
    </source>
</evidence>
<keyword evidence="2" id="KW-0472">Membrane</keyword>
<evidence type="ECO:0000259" key="3">
    <source>
        <dbReference type="PROSITE" id="PS50887"/>
    </source>
</evidence>
<evidence type="ECO:0000256" key="1">
    <source>
        <dbReference type="SAM" id="MobiDB-lite"/>
    </source>
</evidence>
<feature type="transmembrane region" description="Helical" evidence="2">
    <location>
        <begin position="83"/>
        <end position="104"/>
    </location>
</feature>
<keyword evidence="2" id="KW-0812">Transmembrane</keyword>
<feature type="transmembrane region" description="Helical" evidence="2">
    <location>
        <begin position="204"/>
        <end position="222"/>
    </location>
</feature>
<dbReference type="Gene3D" id="3.30.70.270">
    <property type="match status" value="1"/>
</dbReference>
<dbReference type="SUPFAM" id="SSF55073">
    <property type="entry name" value="Nucleotide cyclase"/>
    <property type="match status" value="1"/>
</dbReference>
<dbReference type="InterPro" id="IPR029787">
    <property type="entry name" value="Nucleotide_cyclase"/>
</dbReference>
<dbReference type="PANTHER" id="PTHR46663">
    <property type="entry name" value="DIGUANYLATE CYCLASE DGCT-RELATED"/>
    <property type="match status" value="1"/>
</dbReference>
<evidence type="ECO:0000313" key="5">
    <source>
        <dbReference type="Proteomes" id="UP000632222"/>
    </source>
</evidence>
<dbReference type="InterPro" id="IPR000160">
    <property type="entry name" value="GGDEF_dom"/>
</dbReference>
<feature type="transmembrane region" description="Helical" evidence="2">
    <location>
        <begin position="144"/>
        <end position="161"/>
    </location>
</feature>
<dbReference type="CDD" id="cd01949">
    <property type="entry name" value="GGDEF"/>
    <property type="match status" value="1"/>
</dbReference>